<accession>A0A432G277</accession>
<dbReference type="PROSITE" id="PS00627">
    <property type="entry name" value="GHMP_KINASES_ATP"/>
    <property type="match status" value="1"/>
</dbReference>
<name>A0A432G277_9DELT</name>
<dbReference type="EC" id="2.7.1.6" evidence="11"/>
<keyword evidence="4" id="KW-0479">Metal-binding</keyword>
<keyword evidence="2" id="KW-0963">Cytoplasm</keyword>
<dbReference type="InterPro" id="IPR014721">
    <property type="entry name" value="Ribsml_uS5_D2-typ_fold_subgr"/>
</dbReference>
<evidence type="ECO:0000313" key="16">
    <source>
        <dbReference type="EMBL" id="RTZ81110.1"/>
    </source>
</evidence>
<keyword evidence="9" id="KW-0299">Galactose metabolism</keyword>
<dbReference type="InterPro" id="IPR013750">
    <property type="entry name" value="GHMP_kinase_C_dom"/>
</dbReference>
<dbReference type="InterPro" id="IPR006206">
    <property type="entry name" value="Mevalonate/galactokinase"/>
</dbReference>
<keyword evidence="5" id="KW-0547">Nucleotide-binding</keyword>
<evidence type="ECO:0000256" key="11">
    <source>
        <dbReference type="NCBIfam" id="TIGR00131"/>
    </source>
</evidence>
<dbReference type="InterPro" id="IPR006204">
    <property type="entry name" value="GHMP_kinase_N_dom"/>
</dbReference>
<feature type="domain" description="GHMP kinase C-terminal" evidence="13">
    <location>
        <begin position="277"/>
        <end position="353"/>
    </location>
</feature>
<reference evidence="18 19" key="1">
    <citation type="submission" date="2018-06" db="EMBL/GenBank/DDBJ databases">
        <title>Combined omics and stable isotope probing to characterize newly discovered Mariana Back-Arc vent microbial communities.</title>
        <authorList>
            <person name="Trembath-Reichert E."/>
            <person name="Huber J.A."/>
        </authorList>
    </citation>
    <scope>NUCLEOTIDE SEQUENCE [LARGE SCALE GENOMIC DNA]</scope>
    <source>
        <strain evidence="17">MAG 24</strain>
        <strain evidence="15">MAG 63_1</strain>
        <strain evidence="16">MAG 63_2</strain>
    </source>
</reference>
<dbReference type="Proteomes" id="UP000286801">
    <property type="component" value="Unassembled WGS sequence"/>
</dbReference>
<dbReference type="PRINTS" id="PR00473">
    <property type="entry name" value="GALCTOKINASE"/>
</dbReference>
<dbReference type="InterPro" id="IPR006203">
    <property type="entry name" value="GHMP_knse_ATP-bd_CS"/>
</dbReference>
<keyword evidence="8" id="KW-0460">Magnesium</keyword>
<dbReference type="InterPro" id="IPR019539">
    <property type="entry name" value="GalKase_N"/>
</dbReference>
<dbReference type="Pfam" id="PF00288">
    <property type="entry name" value="GHMP_kinases_N"/>
    <property type="match status" value="1"/>
</dbReference>
<dbReference type="NCBIfam" id="TIGR00131">
    <property type="entry name" value="gal_kin"/>
    <property type="match status" value="1"/>
</dbReference>
<dbReference type="PANTHER" id="PTHR10457">
    <property type="entry name" value="MEVALONATE KINASE/GALACTOKINASE"/>
    <property type="match status" value="1"/>
</dbReference>
<evidence type="ECO:0000256" key="4">
    <source>
        <dbReference type="ARBA" id="ARBA00022723"/>
    </source>
</evidence>
<dbReference type="FunFam" id="3.30.70.890:FF:000001">
    <property type="entry name" value="Galactokinase"/>
    <property type="match status" value="1"/>
</dbReference>
<dbReference type="GO" id="GO:0004335">
    <property type="term" value="F:galactokinase activity"/>
    <property type="evidence" value="ECO:0007669"/>
    <property type="project" value="UniProtKB-UniRule"/>
</dbReference>
<dbReference type="Pfam" id="PF10509">
    <property type="entry name" value="GalKase_gal_bdg"/>
    <property type="match status" value="1"/>
</dbReference>
<evidence type="ECO:0000313" key="15">
    <source>
        <dbReference type="EMBL" id="RTZ77688.1"/>
    </source>
</evidence>
<evidence type="ECO:0000313" key="17">
    <source>
        <dbReference type="EMBL" id="RTZ83849.1"/>
    </source>
</evidence>
<dbReference type="InterPro" id="IPR000705">
    <property type="entry name" value="Galactokinase"/>
</dbReference>
<dbReference type="EMBL" id="QNZM01000125">
    <property type="protein sequence ID" value="RTZ81110.1"/>
    <property type="molecule type" value="Genomic_DNA"/>
</dbReference>
<comment type="caution">
    <text evidence="15">The sequence shown here is derived from an EMBL/GenBank/DDBJ whole genome shotgun (WGS) entry which is preliminary data.</text>
</comment>
<gene>
    <name evidence="15" type="primary">galK</name>
    <name evidence="17" type="ORF">DSY94_07330</name>
    <name evidence="15" type="ORF">DSY97_09300</name>
    <name evidence="16" type="ORF">DSY98_03295</name>
</gene>
<dbReference type="InterPro" id="IPR036554">
    <property type="entry name" value="GHMP_kinase_C_sf"/>
</dbReference>
<dbReference type="PROSITE" id="PS00106">
    <property type="entry name" value="GALACTOKINASE"/>
    <property type="match status" value="1"/>
</dbReference>
<evidence type="ECO:0000256" key="10">
    <source>
        <dbReference type="ARBA" id="ARBA00023277"/>
    </source>
</evidence>
<evidence type="ECO:0000313" key="19">
    <source>
        <dbReference type="Proteomes" id="UP000286801"/>
    </source>
</evidence>
<dbReference type="GO" id="GO:0005829">
    <property type="term" value="C:cytosol"/>
    <property type="evidence" value="ECO:0007669"/>
    <property type="project" value="TreeGrafter"/>
</dbReference>
<evidence type="ECO:0000256" key="5">
    <source>
        <dbReference type="ARBA" id="ARBA00022741"/>
    </source>
</evidence>
<keyword evidence="7" id="KW-0067">ATP-binding</keyword>
<dbReference type="AlphaFoldDB" id="A0A432G277"/>
<evidence type="ECO:0000256" key="7">
    <source>
        <dbReference type="ARBA" id="ARBA00022840"/>
    </source>
</evidence>
<evidence type="ECO:0000256" key="2">
    <source>
        <dbReference type="ARBA" id="ARBA00022490"/>
    </source>
</evidence>
<proteinExistence type="inferred from homology"/>
<dbReference type="GO" id="GO:0046872">
    <property type="term" value="F:metal ion binding"/>
    <property type="evidence" value="ECO:0007669"/>
    <property type="project" value="UniProtKB-KW"/>
</dbReference>
<keyword evidence="10" id="KW-0119">Carbohydrate metabolism</keyword>
<evidence type="ECO:0000259" key="13">
    <source>
        <dbReference type="Pfam" id="PF08544"/>
    </source>
</evidence>
<dbReference type="Proteomes" id="UP000287176">
    <property type="component" value="Unassembled WGS sequence"/>
</dbReference>
<organism evidence="15 19">
    <name type="scientific">SAR324 cluster bacterium</name>
    <dbReference type="NCBI Taxonomy" id="2024889"/>
    <lineage>
        <taxon>Bacteria</taxon>
        <taxon>Deltaproteobacteria</taxon>
        <taxon>SAR324 cluster</taxon>
    </lineage>
</organism>
<keyword evidence="6 15" id="KW-0418">Kinase</keyword>
<dbReference type="Proteomes" id="UP000286732">
    <property type="component" value="Unassembled WGS sequence"/>
</dbReference>
<evidence type="ECO:0000256" key="8">
    <source>
        <dbReference type="ARBA" id="ARBA00022842"/>
    </source>
</evidence>
<dbReference type="GO" id="GO:0005524">
    <property type="term" value="F:ATP binding"/>
    <property type="evidence" value="ECO:0007669"/>
    <property type="project" value="UniProtKB-UniRule"/>
</dbReference>
<dbReference type="SUPFAM" id="SSF55060">
    <property type="entry name" value="GHMP Kinase, C-terminal domain"/>
    <property type="match status" value="1"/>
</dbReference>
<evidence type="ECO:0000259" key="12">
    <source>
        <dbReference type="Pfam" id="PF00288"/>
    </source>
</evidence>
<dbReference type="PRINTS" id="PR00959">
    <property type="entry name" value="MEVGALKINASE"/>
</dbReference>
<dbReference type="FunFam" id="3.30.230.10:FF:000017">
    <property type="entry name" value="Galactokinase"/>
    <property type="match status" value="1"/>
</dbReference>
<dbReference type="GO" id="GO:0006012">
    <property type="term" value="P:galactose metabolic process"/>
    <property type="evidence" value="ECO:0007669"/>
    <property type="project" value="UniProtKB-UniRule"/>
</dbReference>
<evidence type="ECO:0000256" key="3">
    <source>
        <dbReference type="ARBA" id="ARBA00022679"/>
    </source>
</evidence>
<feature type="domain" description="Galactokinase N-terminal" evidence="14">
    <location>
        <begin position="11"/>
        <end position="59"/>
    </location>
</feature>
<sequence length="383" mass="41831">MSKMAIQVQLAFEERFGSAPEHVIRAPGRVNLIGEHTDYSGGFVLPVALEHAVWIALRPRPDQRVVLHSLDFAETAELDLSEPQKQEKGWQEYLKGITKVLQEAGWKLTGWEGVMMGDIPQGAGLSSSAALEMACLRAFAEASGKSWQPQIAAKMAQQAETEWVGISCGIMDQLISACGVAGHALFIDCRNLEMKPVKLPEGIRVMILDTMTRRGLVDSLYNERHSQCLQAAEILGKSILREVSLTELQAQSSKLSPLLYRRAGHVISENQRVKHAVGAMRSNDLKLLGQLMQQSHASLRDNFEVSNFALNTMVECALSAPGCLGARMTGAGFGGCAVAIVKTELEIKFYNSVKDCYRKKSSLNPKIISCNPANGVTRLAPLA</sequence>
<evidence type="ECO:0000259" key="14">
    <source>
        <dbReference type="Pfam" id="PF10509"/>
    </source>
</evidence>
<comment type="similarity">
    <text evidence="1">Belongs to the GHMP kinase family. GalK subfamily.</text>
</comment>
<dbReference type="EMBL" id="QNZL01000247">
    <property type="protein sequence ID" value="RTZ77688.1"/>
    <property type="molecule type" value="Genomic_DNA"/>
</dbReference>
<evidence type="ECO:0000256" key="1">
    <source>
        <dbReference type="ARBA" id="ARBA00006566"/>
    </source>
</evidence>
<evidence type="ECO:0000256" key="9">
    <source>
        <dbReference type="ARBA" id="ARBA00023144"/>
    </source>
</evidence>
<dbReference type="SUPFAM" id="SSF54211">
    <property type="entry name" value="Ribosomal protein S5 domain 2-like"/>
    <property type="match status" value="1"/>
</dbReference>
<feature type="domain" description="GHMP kinase N-terminal" evidence="12">
    <location>
        <begin position="93"/>
        <end position="179"/>
    </location>
</feature>
<dbReference type="Gene3D" id="3.30.230.10">
    <property type="match status" value="1"/>
</dbReference>
<evidence type="ECO:0000313" key="18">
    <source>
        <dbReference type="Proteomes" id="UP000286732"/>
    </source>
</evidence>
<dbReference type="Gene3D" id="3.30.70.890">
    <property type="entry name" value="GHMP kinase, C-terminal domain"/>
    <property type="match status" value="1"/>
</dbReference>
<dbReference type="InterPro" id="IPR020568">
    <property type="entry name" value="Ribosomal_Su5_D2-typ_SF"/>
</dbReference>
<evidence type="ECO:0000256" key="6">
    <source>
        <dbReference type="ARBA" id="ARBA00022777"/>
    </source>
</evidence>
<dbReference type="PIRSF" id="PIRSF000530">
    <property type="entry name" value="Galactokinase"/>
    <property type="match status" value="1"/>
</dbReference>
<keyword evidence="3 15" id="KW-0808">Transferase</keyword>
<protein>
    <recommendedName>
        <fullName evidence="11">Galactokinase</fullName>
        <ecNumber evidence="11">2.7.1.6</ecNumber>
    </recommendedName>
</protein>
<dbReference type="Pfam" id="PF08544">
    <property type="entry name" value="GHMP_kinases_C"/>
    <property type="match status" value="1"/>
</dbReference>
<dbReference type="InterPro" id="IPR019741">
    <property type="entry name" value="Galactokinase_CS"/>
</dbReference>
<dbReference type="EMBL" id="QNZI01000186">
    <property type="protein sequence ID" value="RTZ83849.1"/>
    <property type="molecule type" value="Genomic_DNA"/>
</dbReference>
<dbReference type="PANTHER" id="PTHR10457:SF7">
    <property type="entry name" value="GALACTOKINASE-RELATED"/>
    <property type="match status" value="1"/>
</dbReference>